<sequence>MYKVIFATAVFLFLLPQCTDSQTKRIRMQSFQVMFYNVENLFDTADDPVTNDNEYLPDGVRKWTPKRYYERLRQTAKVITAVGKWDMPALVGLCEVENDTVLTHLLHRTPLKEHRYRYCITRGNDPRGINNALLYRNERFKLLGQRSIRIRFTRKGKRSRDILHAWGRVVTGDTLDVLVCHFPSRSAGKKKTEPDRIDAALCVRRLCDSLYSVRRCTHIIVMGDFNDTPADESIAVMTHAAKPEHRLTNLFADKETLNFAGSHKFNGEWSQLDQMLVSLPWKARLKEGGTQIFAPSFLLTDDKRHNDKRPRRTYQGYTYKGGFSDHLPIVAEFFLSLPQ</sequence>
<dbReference type="OrthoDB" id="9802724at2"/>
<keyword evidence="2" id="KW-0540">Nuclease</keyword>
<dbReference type="Pfam" id="PF19580">
    <property type="entry name" value="Exo_endo_phos_3"/>
    <property type="match status" value="1"/>
</dbReference>
<accession>A0A1D3US27</accession>
<dbReference type="InterPro" id="IPR036691">
    <property type="entry name" value="Endo/exonu/phosph_ase_sf"/>
</dbReference>
<dbReference type="Proteomes" id="UP000182057">
    <property type="component" value="Unassembled WGS sequence"/>
</dbReference>
<keyword evidence="2" id="KW-0255">Endonuclease</keyword>
<feature type="domain" description="Endonuclease/exonuclease/phosphatase" evidence="1">
    <location>
        <begin position="33"/>
        <end position="331"/>
    </location>
</feature>
<evidence type="ECO:0000313" key="3">
    <source>
        <dbReference type="Proteomes" id="UP000182057"/>
    </source>
</evidence>
<keyword evidence="2" id="KW-0378">Hydrolase</keyword>
<dbReference type="EMBL" id="FMMM01000067">
    <property type="protein sequence ID" value="SCQ22841.1"/>
    <property type="molecule type" value="Genomic_DNA"/>
</dbReference>
<dbReference type="RefSeq" id="WP_080948512.1">
    <property type="nucleotide sequence ID" value="NZ_CBDEMX010000093.1"/>
</dbReference>
<dbReference type="PANTHER" id="PTHR42834">
    <property type="entry name" value="ENDONUCLEASE/EXONUCLEASE/PHOSPHATASE FAMILY PROTEIN (AFU_ORTHOLOGUE AFUA_3G09210)"/>
    <property type="match status" value="1"/>
</dbReference>
<dbReference type="SUPFAM" id="SSF56219">
    <property type="entry name" value="DNase I-like"/>
    <property type="match status" value="1"/>
</dbReference>
<proteinExistence type="predicted"/>
<name>A0A1D3US27_TANFO</name>
<evidence type="ECO:0000313" key="2">
    <source>
        <dbReference type="EMBL" id="SCQ22841.1"/>
    </source>
</evidence>
<dbReference type="PANTHER" id="PTHR42834:SF1">
    <property type="entry name" value="ENDONUCLEASE_EXONUCLEASE_PHOSPHATASE FAMILY PROTEIN (AFU_ORTHOLOGUE AFUA_3G09210)"/>
    <property type="match status" value="1"/>
</dbReference>
<dbReference type="InterPro" id="IPR005135">
    <property type="entry name" value="Endo/exonuclease/phosphatase"/>
</dbReference>
<dbReference type="Gene3D" id="3.60.10.10">
    <property type="entry name" value="Endonuclease/exonuclease/phosphatase"/>
    <property type="match status" value="1"/>
</dbReference>
<organism evidence="2 3">
    <name type="scientific">Tannerella forsythia</name>
    <name type="common">Bacteroides forsythus</name>
    <dbReference type="NCBI Taxonomy" id="28112"/>
    <lineage>
        <taxon>Bacteria</taxon>
        <taxon>Pseudomonadati</taxon>
        <taxon>Bacteroidota</taxon>
        <taxon>Bacteroidia</taxon>
        <taxon>Bacteroidales</taxon>
        <taxon>Tannerellaceae</taxon>
        <taxon>Tannerella</taxon>
    </lineage>
</organism>
<reference evidence="2 3" key="1">
    <citation type="submission" date="2016-09" db="EMBL/GenBank/DDBJ databases">
        <authorList>
            <person name="Capua I."/>
            <person name="De Benedictis P."/>
            <person name="Joannis T."/>
            <person name="Lombin L.H."/>
            <person name="Cattoli G."/>
        </authorList>
    </citation>
    <scope>NUCLEOTIDE SEQUENCE [LARGE SCALE GENOMIC DNA]</scope>
    <source>
        <strain evidence="2 3">UB20</strain>
    </source>
</reference>
<dbReference type="GO" id="GO:0004527">
    <property type="term" value="F:exonuclease activity"/>
    <property type="evidence" value="ECO:0007669"/>
    <property type="project" value="UniProtKB-KW"/>
</dbReference>
<keyword evidence="2" id="KW-0269">Exonuclease</keyword>
<protein>
    <submittedName>
        <fullName evidence="2">Endonuclease/Exonuclease/phosphatase family protein</fullName>
    </submittedName>
</protein>
<evidence type="ECO:0000259" key="1">
    <source>
        <dbReference type="Pfam" id="PF19580"/>
    </source>
</evidence>
<gene>
    <name evidence="2" type="ORF">TFUB20_01851</name>
</gene>
<dbReference type="GO" id="GO:0004519">
    <property type="term" value="F:endonuclease activity"/>
    <property type="evidence" value="ECO:0007669"/>
    <property type="project" value="UniProtKB-KW"/>
</dbReference>
<dbReference type="AlphaFoldDB" id="A0A1D3US27"/>